<gene>
    <name evidence="1" type="ORF">A2771_03805</name>
</gene>
<reference evidence="1 2" key="1">
    <citation type="journal article" date="2016" name="Nat. Commun.">
        <title>Thousands of microbial genomes shed light on interconnected biogeochemical processes in an aquifer system.</title>
        <authorList>
            <person name="Anantharaman K."/>
            <person name="Brown C.T."/>
            <person name="Hug L.A."/>
            <person name="Sharon I."/>
            <person name="Castelle C.J."/>
            <person name="Probst A.J."/>
            <person name="Thomas B.C."/>
            <person name="Singh A."/>
            <person name="Wilkins M.J."/>
            <person name="Karaoz U."/>
            <person name="Brodie E.L."/>
            <person name="Williams K.H."/>
            <person name="Hubbard S.S."/>
            <person name="Banfield J.F."/>
        </authorList>
    </citation>
    <scope>NUCLEOTIDE SEQUENCE [LARGE SCALE GENOMIC DNA]</scope>
</reference>
<sequence>MSYGTLEKLLGIQRNVSIEDAKSEVTELPQIEKPDLYGELVAKTAESFFNFGETCPLNPEITCGAVWVNLTPELKKLFSLDEESEKCRLNITIISGISDDEIIKSAHIIAGTNDVVVDFETLSLNNPDGTYERSVSQRRVERDEEKIGRTETETGSIWENFRQIRDIALGVNEWEFSSICRSCPAQEFSLPRPKV</sequence>
<name>A0A1F7XZA9_9BACT</name>
<evidence type="ECO:0000313" key="2">
    <source>
        <dbReference type="Proteomes" id="UP000176741"/>
    </source>
</evidence>
<accession>A0A1F7XZA9</accession>
<organism evidence="1 2">
    <name type="scientific">Candidatus Woesebacteria bacterium RIFCSPHIGHO2_01_FULL_38_26b</name>
    <dbReference type="NCBI Taxonomy" id="1802491"/>
    <lineage>
        <taxon>Bacteria</taxon>
        <taxon>Candidatus Woeseibacteriota</taxon>
    </lineage>
</organism>
<dbReference type="Proteomes" id="UP000176741">
    <property type="component" value="Unassembled WGS sequence"/>
</dbReference>
<comment type="caution">
    <text evidence="1">The sequence shown here is derived from an EMBL/GenBank/DDBJ whole genome shotgun (WGS) entry which is preliminary data.</text>
</comment>
<dbReference type="AlphaFoldDB" id="A0A1F7XZA9"/>
<evidence type="ECO:0000313" key="1">
    <source>
        <dbReference type="EMBL" id="OGM20300.1"/>
    </source>
</evidence>
<protein>
    <submittedName>
        <fullName evidence="1">Uncharacterized protein</fullName>
    </submittedName>
</protein>
<proteinExistence type="predicted"/>
<dbReference type="EMBL" id="MGGD01000037">
    <property type="protein sequence ID" value="OGM20300.1"/>
    <property type="molecule type" value="Genomic_DNA"/>
</dbReference>